<feature type="transmembrane region" description="Helical" evidence="1">
    <location>
        <begin position="177"/>
        <end position="204"/>
    </location>
</feature>
<accession>F0WML8</accession>
<name>F0WML8_9STRA</name>
<feature type="transmembrane region" description="Helical" evidence="1">
    <location>
        <begin position="267"/>
        <end position="296"/>
    </location>
</feature>
<keyword evidence="1" id="KW-0812">Transmembrane</keyword>
<organism evidence="2">
    <name type="scientific">Albugo laibachii Nc14</name>
    <dbReference type="NCBI Taxonomy" id="890382"/>
    <lineage>
        <taxon>Eukaryota</taxon>
        <taxon>Sar</taxon>
        <taxon>Stramenopiles</taxon>
        <taxon>Oomycota</taxon>
        <taxon>Peronosporomycetes</taxon>
        <taxon>Albuginales</taxon>
        <taxon>Albuginaceae</taxon>
        <taxon>Albugo</taxon>
    </lineage>
</organism>
<keyword evidence="1" id="KW-0472">Membrane</keyword>
<feature type="transmembrane region" description="Helical" evidence="1">
    <location>
        <begin position="79"/>
        <end position="98"/>
    </location>
</feature>
<gene>
    <name evidence="2" type="primary">AlNc14C158G7705</name>
    <name evidence="2" type="ORF">ALNC14_086930</name>
</gene>
<feature type="transmembrane region" description="Helical" evidence="1">
    <location>
        <begin position="38"/>
        <end position="59"/>
    </location>
</feature>
<evidence type="ECO:0000313" key="2">
    <source>
        <dbReference type="EMBL" id="CCA22550.1"/>
    </source>
</evidence>
<protein>
    <submittedName>
        <fullName evidence="2">Uncharacterized protein AlNc14C158G7705</fullName>
    </submittedName>
</protein>
<feature type="transmembrane region" description="Helical" evidence="1">
    <location>
        <begin position="146"/>
        <end position="171"/>
    </location>
</feature>
<dbReference type="EMBL" id="FR824203">
    <property type="protein sequence ID" value="CCA22550.1"/>
    <property type="molecule type" value="Genomic_DNA"/>
</dbReference>
<reference evidence="2" key="2">
    <citation type="submission" date="2011-02" db="EMBL/GenBank/DDBJ databases">
        <authorList>
            <person name="MacLean D."/>
        </authorList>
    </citation>
    <scope>NUCLEOTIDE SEQUENCE</scope>
</reference>
<sequence>MERHPFLRQFGLGFAAAIVGSSRVLRDPAVRSLLWRDAKLLLIASVSAMAMFKVILFPMKLLVSLLPLDRQMDKNLDDWMSSFLTILPFSMLTVFRSLRFHSTEDVFFQGLALRDRESARSIRAVRPVRWDWEYILHLVRFITLQLTLGLVMLLFSPVLGALVPLVAFAYQTRRMELVYWLPVLTGFYFNSSRPISVWIVRVWMQARAEKRKQKKSRSKRFSPGSFTSWKAVLMESGQKDGREATPPSEKVASGVETGKSESARLGFAFVFSSLFTIPWIGPFVWFLGFVTAGYFAPELVDVEPLVDASTDCNK</sequence>
<evidence type="ECO:0000256" key="1">
    <source>
        <dbReference type="SAM" id="Phobius"/>
    </source>
</evidence>
<reference evidence="2" key="1">
    <citation type="journal article" date="2011" name="PLoS Biol.">
        <title>Gene gain and loss during evolution of obligate parasitism in the white rust pathogen of Arabidopsis thaliana.</title>
        <authorList>
            <person name="Kemen E."/>
            <person name="Gardiner A."/>
            <person name="Schultz-Larsen T."/>
            <person name="Kemen A.C."/>
            <person name="Balmuth A.L."/>
            <person name="Robert-Seilaniantz A."/>
            <person name="Bailey K."/>
            <person name="Holub E."/>
            <person name="Studholme D.J."/>
            <person name="Maclean D."/>
            <person name="Jones J.D."/>
        </authorList>
    </citation>
    <scope>NUCLEOTIDE SEQUENCE</scope>
</reference>
<dbReference type="HOGENOM" id="CLU_055552_0_0_1"/>
<keyword evidence="1" id="KW-1133">Transmembrane helix</keyword>
<dbReference type="AlphaFoldDB" id="F0WML8"/>
<proteinExistence type="predicted"/>